<dbReference type="SUPFAM" id="SSF53098">
    <property type="entry name" value="Ribonuclease H-like"/>
    <property type="match status" value="1"/>
</dbReference>
<sequence>MTGDFVMEVSSMSAETQNIFNLNSEVISDSDDHRGTVSSPPDGLLVQISGLEPQDDDTRDTHAFRKRRREWIQQQLASVQKSGQLPSSLEYRQVDESCCWICARRGQFKFCPQVSSKDYNPRIIIEDHLSAAFFASEVANPRWQPGKQRLVFYTDMAAINGTGHDPDIAGAAVTYKSILGNGGDGVSSWSDASYGIIGSNRPDKVELYAIGLALEIAVSQIQTTLHDPTVHPTVLIITDSQAALYFIHDFMWQGTIPFLFSQETFANLMKPISTLNENNIPIEFHWAPSHTDIEGNSRADKLAGAASNWTLSRIPRKHRRKLLTCHVIRIPSSTHSWSVPVSSIIAMEPRRVFLERSPRSLAAEQIEAMQAEWISDQMADVYRSSSLSEVKPIFSSIYEKSQTNFIPRPLLLRKTSVTGQAENEAPLGEAT</sequence>
<evidence type="ECO:0000259" key="1">
    <source>
        <dbReference type="PROSITE" id="PS50879"/>
    </source>
</evidence>
<dbReference type="GeneID" id="70131075"/>
<dbReference type="EMBL" id="JAGPXC010000002">
    <property type="protein sequence ID" value="KAH6657936.1"/>
    <property type="molecule type" value="Genomic_DNA"/>
</dbReference>
<dbReference type="InterPro" id="IPR012337">
    <property type="entry name" value="RNaseH-like_sf"/>
</dbReference>
<evidence type="ECO:0000313" key="3">
    <source>
        <dbReference type="Proteomes" id="UP000758603"/>
    </source>
</evidence>
<dbReference type="Pfam" id="PF00075">
    <property type="entry name" value="RNase_H"/>
    <property type="match status" value="1"/>
</dbReference>
<organism evidence="2 3">
    <name type="scientific">Truncatella angustata</name>
    <dbReference type="NCBI Taxonomy" id="152316"/>
    <lineage>
        <taxon>Eukaryota</taxon>
        <taxon>Fungi</taxon>
        <taxon>Dikarya</taxon>
        <taxon>Ascomycota</taxon>
        <taxon>Pezizomycotina</taxon>
        <taxon>Sordariomycetes</taxon>
        <taxon>Xylariomycetidae</taxon>
        <taxon>Amphisphaeriales</taxon>
        <taxon>Sporocadaceae</taxon>
        <taxon>Truncatella</taxon>
    </lineage>
</organism>
<dbReference type="GO" id="GO:0003676">
    <property type="term" value="F:nucleic acid binding"/>
    <property type="evidence" value="ECO:0007669"/>
    <property type="project" value="InterPro"/>
</dbReference>
<accession>A0A9P9A288</accession>
<dbReference type="Proteomes" id="UP000758603">
    <property type="component" value="Unassembled WGS sequence"/>
</dbReference>
<gene>
    <name evidence="2" type="ORF">BKA67DRAFT_556760</name>
</gene>
<dbReference type="RefSeq" id="XP_045962170.1">
    <property type="nucleotide sequence ID" value="XM_046102183.1"/>
</dbReference>
<proteinExistence type="predicted"/>
<comment type="caution">
    <text evidence="2">The sequence shown here is derived from an EMBL/GenBank/DDBJ whole genome shotgun (WGS) entry which is preliminary data.</text>
</comment>
<dbReference type="OrthoDB" id="3548481at2759"/>
<reference evidence="2" key="1">
    <citation type="journal article" date="2021" name="Nat. Commun.">
        <title>Genetic determinants of endophytism in the Arabidopsis root mycobiome.</title>
        <authorList>
            <person name="Mesny F."/>
            <person name="Miyauchi S."/>
            <person name="Thiergart T."/>
            <person name="Pickel B."/>
            <person name="Atanasova L."/>
            <person name="Karlsson M."/>
            <person name="Huettel B."/>
            <person name="Barry K.W."/>
            <person name="Haridas S."/>
            <person name="Chen C."/>
            <person name="Bauer D."/>
            <person name="Andreopoulos W."/>
            <person name="Pangilinan J."/>
            <person name="LaButti K."/>
            <person name="Riley R."/>
            <person name="Lipzen A."/>
            <person name="Clum A."/>
            <person name="Drula E."/>
            <person name="Henrissat B."/>
            <person name="Kohler A."/>
            <person name="Grigoriev I.V."/>
            <person name="Martin F.M."/>
            <person name="Hacquard S."/>
        </authorList>
    </citation>
    <scope>NUCLEOTIDE SEQUENCE</scope>
    <source>
        <strain evidence="2">MPI-SDFR-AT-0073</strain>
    </source>
</reference>
<dbReference type="PROSITE" id="PS50879">
    <property type="entry name" value="RNASE_H_1"/>
    <property type="match status" value="1"/>
</dbReference>
<dbReference type="AlphaFoldDB" id="A0A9P9A288"/>
<dbReference type="InterPro" id="IPR036397">
    <property type="entry name" value="RNaseH_sf"/>
</dbReference>
<dbReference type="InterPro" id="IPR002156">
    <property type="entry name" value="RNaseH_domain"/>
</dbReference>
<protein>
    <recommendedName>
        <fullName evidence="1">RNase H type-1 domain-containing protein</fullName>
    </recommendedName>
</protein>
<keyword evidence="3" id="KW-1185">Reference proteome</keyword>
<dbReference type="Gene3D" id="3.30.420.10">
    <property type="entry name" value="Ribonuclease H-like superfamily/Ribonuclease H"/>
    <property type="match status" value="1"/>
</dbReference>
<dbReference type="GO" id="GO:0004523">
    <property type="term" value="F:RNA-DNA hybrid ribonuclease activity"/>
    <property type="evidence" value="ECO:0007669"/>
    <property type="project" value="InterPro"/>
</dbReference>
<dbReference type="CDD" id="cd09276">
    <property type="entry name" value="Rnase_HI_RT_non_LTR"/>
    <property type="match status" value="1"/>
</dbReference>
<feature type="domain" description="RNase H type-1" evidence="1">
    <location>
        <begin position="146"/>
        <end position="308"/>
    </location>
</feature>
<evidence type="ECO:0000313" key="2">
    <source>
        <dbReference type="EMBL" id="KAH6657936.1"/>
    </source>
</evidence>
<name>A0A9P9A288_9PEZI</name>